<proteinExistence type="predicted"/>
<accession>A0AAV2Z4R3</accession>
<dbReference type="AlphaFoldDB" id="A0AAV2Z4R3"/>
<sequence length="262" mass="29537">MGSDAMRTTAPAWLHALAINMTQKTEVLAYDREKRIYKEAYVDNFRRVRHFPSLATIGAGKSDGQSIILVQEPISGTDDVLHRRPSKFDNVASRLMPPDTLEQLFERTPPLTSFRSAVMCKHTKARHEQGLSTLADLSTSNQAQDGSPTKACGMSILAPFKPPNTVEAKASIERKITYDAQEFSEKPKHSRTLSPRPPGEQWNYNNPVSAKEEIRSTQYFHLPPDGIAIKADRKYTQEYIRLTIAAQRARKRQQKLSQESSP</sequence>
<reference evidence="2" key="2">
    <citation type="journal article" date="2023" name="Microbiol Resour">
        <title>Decontamination and Annotation of the Draft Genome Sequence of the Oomycete Lagenidium giganteum ARSEF 373.</title>
        <authorList>
            <person name="Morgan W.R."/>
            <person name="Tartar A."/>
        </authorList>
    </citation>
    <scope>NUCLEOTIDE SEQUENCE</scope>
    <source>
        <strain evidence="2">ARSEF 373</strain>
    </source>
</reference>
<comment type="caution">
    <text evidence="2">The sequence shown here is derived from an EMBL/GenBank/DDBJ whole genome shotgun (WGS) entry which is preliminary data.</text>
</comment>
<organism evidence="2 3">
    <name type="scientific">Lagenidium giganteum</name>
    <dbReference type="NCBI Taxonomy" id="4803"/>
    <lineage>
        <taxon>Eukaryota</taxon>
        <taxon>Sar</taxon>
        <taxon>Stramenopiles</taxon>
        <taxon>Oomycota</taxon>
        <taxon>Peronosporomycetes</taxon>
        <taxon>Pythiales</taxon>
        <taxon>Pythiaceae</taxon>
    </lineage>
</organism>
<evidence type="ECO:0000256" key="1">
    <source>
        <dbReference type="SAM" id="MobiDB-lite"/>
    </source>
</evidence>
<keyword evidence="3" id="KW-1185">Reference proteome</keyword>
<name>A0AAV2Z4R3_9STRA</name>
<evidence type="ECO:0000313" key="2">
    <source>
        <dbReference type="EMBL" id="DBA00737.1"/>
    </source>
</evidence>
<reference evidence="2" key="1">
    <citation type="submission" date="2022-11" db="EMBL/GenBank/DDBJ databases">
        <authorList>
            <person name="Morgan W.R."/>
            <person name="Tartar A."/>
        </authorList>
    </citation>
    <scope>NUCLEOTIDE SEQUENCE</scope>
    <source>
        <strain evidence="2">ARSEF 373</strain>
    </source>
</reference>
<feature type="region of interest" description="Disordered" evidence="1">
    <location>
        <begin position="180"/>
        <end position="201"/>
    </location>
</feature>
<protein>
    <submittedName>
        <fullName evidence="2">Uncharacterized protein</fullName>
    </submittedName>
</protein>
<gene>
    <name evidence="2" type="ORF">N0F65_001208</name>
</gene>
<evidence type="ECO:0000313" key="3">
    <source>
        <dbReference type="Proteomes" id="UP001146120"/>
    </source>
</evidence>
<dbReference type="Proteomes" id="UP001146120">
    <property type="component" value="Unassembled WGS sequence"/>
</dbReference>
<dbReference type="EMBL" id="DAKRPA010000059">
    <property type="protein sequence ID" value="DBA00737.1"/>
    <property type="molecule type" value="Genomic_DNA"/>
</dbReference>